<dbReference type="Proteomes" id="UP000215127">
    <property type="component" value="Chromosome 7"/>
</dbReference>
<dbReference type="AlphaFoldDB" id="A0A1X7RXS1"/>
<evidence type="ECO:0000313" key="3">
    <source>
        <dbReference type="Proteomes" id="UP000215127"/>
    </source>
</evidence>
<proteinExistence type="predicted"/>
<keyword evidence="3" id="KW-1185">Reference proteome</keyword>
<protein>
    <submittedName>
        <fullName evidence="2">Uncharacterized protein</fullName>
    </submittedName>
</protein>
<keyword evidence="1" id="KW-0732">Signal</keyword>
<accession>A0A1X7RXS1</accession>
<evidence type="ECO:0000256" key="1">
    <source>
        <dbReference type="SAM" id="SignalP"/>
    </source>
</evidence>
<sequence>MLPWKTSIIVALITAASAVQDYGKCTTAESLGEQRGVFPYGWCESNLITGEQVIKPCNKNNKCTEDDTYCQMDEASPDANCDRLH</sequence>
<feature type="signal peptide" evidence="1">
    <location>
        <begin position="1"/>
        <end position="18"/>
    </location>
</feature>
<feature type="chain" id="PRO_5012394854" evidence="1">
    <location>
        <begin position="19"/>
        <end position="85"/>
    </location>
</feature>
<name>A0A1X7RXS1_ZYMT9</name>
<evidence type="ECO:0000313" key="2">
    <source>
        <dbReference type="EMBL" id="SMQ52242.1"/>
    </source>
</evidence>
<dbReference type="EMBL" id="LT853698">
    <property type="protein sequence ID" value="SMQ52242.1"/>
    <property type="molecule type" value="Genomic_DNA"/>
</dbReference>
<organism evidence="2 3">
    <name type="scientific">Zymoseptoria tritici (strain ST99CH_3D7)</name>
    <dbReference type="NCBI Taxonomy" id="1276538"/>
    <lineage>
        <taxon>Eukaryota</taxon>
        <taxon>Fungi</taxon>
        <taxon>Dikarya</taxon>
        <taxon>Ascomycota</taxon>
        <taxon>Pezizomycotina</taxon>
        <taxon>Dothideomycetes</taxon>
        <taxon>Dothideomycetidae</taxon>
        <taxon>Mycosphaerellales</taxon>
        <taxon>Mycosphaerellaceae</taxon>
        <taxon>Zymoseptoria</taxon>
    </lineage>
</organism>
<gene>
    <name evidence="2" type="ORF">ZT3D7_G7395</name>
</gene>
<reference evidence="2 3" key="1">
    <citation type="submission" date="2016-06" db="EMBL/GenBank/DDBJ databases">
        <authorList>
            <person name="Kjaerup R.B."/>
            <person name="Dalgaard T.S."/>
            <person name="Juul-Madsen H.R."/>
        </authorList>
    </citation>
    <scope>NUCLEOTIDE SEQUENCE [LARGE SCALE GENOMIC DNA]</scope>
</reference>